<comment type="cofactor">
    <cofactor evidence="9">
        <name>Mg(2+)</name>
        <dbReference type="ChEBI" id="CHEBI:18420"/>
    </cofactor>
</comment>
<keyword evidence="6 9" id="KW-0255">Endonuclease</keyword>
<evidence type="ECO:0000256" key="6">
    <source>
        <dbReference type="ARBA" id="ARBA00022759"/>
    </source>
</evidence>
<dbReference type="Pfam" id="PF14622">
    <property type="entry name" value="Ribonucleas_3_3"/>
    <property type="match status" value="1"/>
</dbReference>
<keyword evidence="4 9" id="KW-0507">mRNA processing</keyword>
<dbReference type="HOGENOM" id="CLU_000907_1_1_4"/>
<keyword evidence="5 9" id="KW-0540">Nuclease</keyword>
<dbReference type="Pfam" id="PF00035">
    <property type="entry name" value="dsrm"/>
    <property type="match status" value="1"/>
</dbReference>
<keyword evidence="8 9" id="KW-0694">RNA-binding</keyword>
<evidence type="ECO:0000256" key="3">
    <source>
        <dbReference type="ARBA" id="ARBA00022552"/>
    </source>
</evidence>
<dbReference type="GO" id="GO:0046872">
    <property type="term" value="F:metal ion binding"/>
    <property type="evidence" value="ECO:0007669"/>
    <property type="project" value="UniProtKB-KW"/>
</dbReference>
<dbReference type="GO" id="GO:0006397">
    <property type="term" value="P:mRNA processing"/>
    <property type="evidence" value="ECO:0007669"/>
    <property type="project" value="UniProtKB-UniRule"/>
</dbReference>
<dbReference type="CDD" id="cd00593">
    <property type="entry name" value="RIBOc"/>
    <property type="match status" value="1"/>
</dbReference>
<keyword evidence="3 9" id="KW-0698">rRNA processing</keyword>
<dbReference type="SMART" id="SM00535">
    <property type="entry name" value="RIBOc"/>
    <property type="match status" value="1"/>
</dbReference>
<dbReference type="EMBL" id="AFAY01000055">
    <property type="protein sequence ID" value="EGF06483.1"/>
    <property type="molecule type" value="Genomic_DNA"/>
</dbReference>
<feature type="binding site" evidence="9">
    <location>
        <position position="192"/>
    </location>
    <ligand>
        <name>Mg(2+)</name>
        <dbReference type="ChEBI" id="CHEBI:18420"/>
    </ligand>
</feature>
<dbReference type="EC" id="3.1.26.3" evidence="9"/>
<dbReference type="SUPFAM" id="SSF54768">
    <property type="entry name" value="dsRNA-binding domain-like"/>
    <property type="match status" value="1"/>
</dbReference>
<comment type="catalytic activity">
    <reaction evidence="1 9">
        <text>Endonucleolytic cleavage to 5'-phosphomonoester.</text>
        <dbReference type="EC" id="3.1.26.3"/>
    </reaction>
</comment>
<dbReference type="FunFam" id="1.10.1520.10:FF:000001">
    <property type="entry name" value="Ribonuclease 3"/>
    <property type="match status" value="1"/>
</dbReference>
<dbReference type="PROSITE" id="PS00517">
    <property type="entry name" value="RNASE_3_1"/>
    <property type="match status" value="1"/>
</dbReference>
<dbReference type="SMART" id="SM00358">
    <property type="entry name" value="DSRM"/>
    <property type="match status" value="1"/>
</dbReference>
<comment type="subcellular location">
    <subcellularLocation>
        <location evidence="9">Cytoplasm</location>
    </subcellularLocation>
</comment>
<comment type="similarity">
    <text evidence="2">Belongs to the ribonuclease III family.</text>
</comment>
<dbReference type="GO" id="GO:0004525">
    <property type="term" value="F:ribonuclease III activity"/>
    <property type="evidence" value="ECO:0007669"/>
    <property type="project" value="UniProtKB-UniRule"/>
</dbReference>
<comment type="subunit">
    <text evidence="9">Homodimer.</text>
</comment>
<name>F2BGL0_9NEIS</name>
<dbReference type="GO" id="GO:0005737">
    <property type="term" value="C:cytoplasm"/>
    <property type="evidence" value="ECO:0007669"/>
    <property type="project" value="UniProtKB-SubCell"/>
</dbReference>
<organism evidence="12 13">
    <name type="scientific">Neisseria bacilliformis ATCC BAA-1200</name>
    <dbReference type="NCBI Taxonomy" id="888742"/>
    <lineage>
        <taxon>Bacteria</taxon>
        <taxon>Pseudomonadati</taxon>
        <taxon>Pseudomonadota</taxon>
        <taxon>Betaproteobacteria</taxon>
        <taxon>Neisseriales</taxon>
        <taxon>Neisseriaceae</taxon>
        <taxon>Neisseria</taxon>
    </lineage>
</organism>
<keyword evidence="9" id="KW-0460">Magnesium</keyword>
<keyword evidence="9" id="KW-0699">rRNA-binding</keyword>
<dbReference type="GO" id="GO:0019843">
    <property type="term" value="F:rRNA binding"/>
    <property type="evidence" value="ECO:0007669"/>
    <property type="project" value="UniProtKB-KW"/>
</dbReference>
<dbReference type="GO" id="GO:0008033">
    <property type="term" value="P:tRNA processing"/>
    <property type="evidence" value="ECO:0007669"/>
    <property type="project" value="UniProtKB-KW"/>
</dbReference>
<evidence type="ECO:0000259" key="10">
    <source>
        <dbReference type="PROSITE" id="PS50137"/>
    </source>
</evidence>
<keyword evidence="13" id="KW-1185">Reference proteome</keyword>
<dbReference type="Gene3D" id="1.10.1520.10">
    <property type="entry name" value="Ribonuclease III domain"/>
    <property type="match status" value="1"/>
</dbReference>
<dbReference type="GO" id="GO:0003725">
    <property type="term" value="F:double-stranded RNA binding"/>
    <property type="evidence" value="ECO:0007669"/>
    <property type="project" value="TreeGrafter"/>
</dbReference>
<dbReference type="GO" id="GO:0006364">
    <property type="term" value="P:rRNA processing"/>
    <property type="evidence" value="ECO:0007669"/>
    <property type="project" value="UniProtKB-UniRule"/>
</dbReference>
<feature type="binding site" evidence="9">
    <location>
        <position position="195"/>
    </location>
    <ligand>
        <name>Mg(2+)</name>
        <dbReference type="ChEBI" id="CHEBI:18420"/>
    </ligand>
</feature>
<keyword evidence="7 9" id="KW-0378">Hydrolase</keyword>
<dbReference type="Proteomes" id="UP000004105">
    <property type="component" value="Unassembled WGS sequence"/>
</dbReference>
<dbReference type="HAMAP" id="MF_00104">
    <property type="entry name" value="RNase_III"/>
    <property type="match status" value="1"/>
</dbReference>
<evidence type="ECO:0000256" key="5">
    <source>
        <dbReference type="ARBA" id="ARBA00022722"/>
    </source>
</evidence>
<dbReference type="PANTHER" id="PTHR11207:SF0">
    <property type="entry name" value="RIBONUCLEASE 3"/>
    <property type="match status" value="1"/>
</dbReference>
<evidence type="ECO:0000259" key="11">
    <source>
        <dbReference type="PROSITE" id="PS50142"/>
    </source>
</evidence>
<dbReference type="InterPro" id="IPR036389">
    <property type="entry name" value="RNase_III_sf"/>
</dbReference>
<feature type="domain" description="DRBM" evidence="10">
    <location>
        <begin position="234"/>
        <end position="304"/>
    </location>
</feature>
<dbReference type="InterPro" id="IPR000999">
    <property type="entry name" value="RNase_III_dom"/>
</dbReference>
<dbReference type="PROSITE" id="PS50137">
    <property type="entry name" value="DS_RBD"/>
    <property type="match status" value="1"/>
</dbReference>
<protein>
    <recommendedName>
        <fullName evidence="9">Ribonuclease 3</fullName>
        <ecNumber evidence="9">3.1.26.3</ecNumber>
    </recommendedName>
    <alternativeName>
        <fullName evidence="9">Ribonuclease III</fullName>
        <shortName evidence="9">RNase III</shortName>
    </alternativeName>
</protein>
<dbReference type="GO" id="GO:0010468">
    <property type="term" value="P:regulation of gene expression"/>
    <property type="evidence" value="ECO:0007669"/>
    <property type="project" value="TreeGrafter"/>
</dbReference>
<evidence type="ECO:0000256" key="8">
    <source>
        <dbReference type="ARBA" id="ARBA00022884"/>
    </source>
</evidence>
<dbReference type="NCBIfam" id="TIGR02191">
    <property type="entry name" value="RNaseIII"/>
    <property type="match status" value="1"/>
</dbReference>
<dbReference type="InterPro" id="IPR011907">
    <property type="entry name" value="RNase_III"/>
</dbReference>
<comment type="caution">
    <text evidence="12">The sequence shown here is derived from an EMBL/GenBank/DDBJ whole genome shotgun (WGS) entry which is preliminary data.</text>
</comment>
<dbReference type="AlphaFoldDB" id="F2BGL0"/>
<comment type="function">
    <text evidence="9">Digests double-stranded RNA. Involved in the processing of primary rRNA transcript to yield the immediate precursors to the large and small rRNAs (23S and 16S). Processes some mRNAs, and tRNAs when they are encoded in the rRNA operon. Processes pre-crRNA and tracrRNA of type II CRISPR loci if present in the organism.</text>
</comment>
<dbReference type="PANTHER" id="PTHR11207">
    <property type="entry name" value="RIBONUCLEASE III"/>
    <property type="match status" value="1"/>
</dbReference>
<dbReference type="SUPFAM" id="SSF69065">
    <property type="entry name" value="RNase III domain-like"/>
    <property type="match status" value="1"/>
</dbReference>
<dbReference type="CDD" id="cd10845">
    <property type="entry name" value="DSRM_RNAse_III_family"/>
    <property type="match status" value="1"/>
</dbReference>
<feature type="active site" evidence="9">
    <location>
        <position position="195"/>
    </location>
</feature>
<dbReference type="InterPro" id="IPR014720">
    <property type="entry name" value="dsRBD_dom"/>
</dbReference>
<evidence type="ECO:0000313" key="12">
    <source>
        <dbReference type="EMBL" id="EGF06483.1"/>
    </source>
</evidence>
<evidence type="ECO:0000256" key="2">
    <source>
        <dbReference type="ARBA" id="ARBA00010183"/>
    </source>
</evidence>
<feature type="active site" evidence="9">
    <location>
        <position position="123"/>
    </location>
</feature>
<reference evidence="12 13" key="1">
    <citation type="submission" date="2011-02" db="EMBL/GenBank/DDBJ databases">
        <authorList>
            <person name="Muzny D."/>
            <person name="Qin X."/>
            <person name="Deng J."/>
            <person name="Jiang H."/>
            <person name="Liu Y."/>
            <person name="Qu J."/>
            <person name="Song X.-Z."/>
            <person name="Zhang L."/>
            <person name="Thornton R."/>
            <person name="Coyle M."/>
            <person name="Francisco L."/>
            <person name="Jackson L."/>
            <person name="Javaid M."/>
            <person name="Korchina V."/>
            <person name="Kovar C."/>
            <person name="Mata R."/>
            <person name="Mathew T."/>
            <person name="Ngo R."/>
            <person name="Nguyen L."/>
            <person name="Nguyen N."/>
            <person name="Okwuonu G."/>
            <person name="Ongeri F."/>
            <person name="Pham C."/>
            <person name="Simmons D."/>
            <person name="Wilczek-Boney K."/>
            <person name="Hale W."/>
            <person name="Jakkamsetti A."/>
            <person name="Pham P."/>
            <person name="Ruth R."/>
            <person name="San Lucas F."/>
            <person name="Warren J."/>
            <person name="Zhang J."/>
            <person name="Zhao Z."/>
            <person name="Zhou C."/>
            <person name="Zhu D."/>
            <person name="Lee S."/>
            <person name="Bess C."/>
            <person name="Blankenburg K."/>
            <person name="Forbes L."/>
            <person name="Fu Q."/>
            <person name="Gubbala S."/>
            <person name="Hirani K."/>
            <person name="Jayaseelan J.C."/>
            <person name="Lara F."/>
            <person name="Munidasa M."/>
            <person name="Palculict T."/>
            <person name="Patil S."/>
            <person name="Pu L.-L."/>
            <person name="Saada N."/>
            <person name="Tang L."/>
            <person name="Weissenberger G."/>
            <person name="Zhu Y."/>
            <person name="Hemphill L."/>
            <person name="Shang Y."/>
            <person name="Youmans B."/>
            <person name="Ayvaz T."/>
            <person name="Ross M."/>
            <person name="Santibanez J."/>
            <person name="Aqrawi P."/>
            <person name="Gross S."/>
            <person name="Joshi V."/>
            <person name="Fowler G."/>
            <person name="Nazareth L."/>
            <person name="Reid J."/>
            <person name="Worley K."/>
            <person name="Petrosino J."/>
            <person name="Highlander S."/>
            <person name="Gibbs R."/>
        </authorList>
    </citation>
    <scope>NUCLEOTIDE SEQUENCE [LARGE SCALE GENOMIC DNA]</scope>
    <source>
        <strain evidence="12 13">ATCC BAA-1200</strain>
    </source>
</reference>
<feature type="domain" description="RNase III" evidence="11">
    <location>
        <begin position="84"/>
        <end position="206"/>
    </location>
</feature>
<accession>F2BGL0</accession>
<dbReference type="STRING" id="267212.GCA_001063965_00534"/>
<proteinExistence type="inferred from homology"/>
<dbReference type="Gene3D" id="3.30.160.20">
    <property type="match status" value="1"/>
</dbReference>
<gene>
    <name evidence="9 12" type="primary">rnc</name>
    <name evidence="12" type="ORF">HMPREF9123_2867</name>
</gene>
<evidence type="ECO:0000256" key="9">
    <source>
        <dbReference type="HAMAP-Rule" id="MF_00104"/>
    </source>
</evidence>
<keyword evidence="9" id="KW-0963">Cytoplasm</keyword>
<evidence type="ECO:0000256" key="4">
    <source>
        <dbReference type="ARBA" id="ARBA00022664"/>
    </source>
</evidence>
<evidence type="ECO:0000256" key="1">
    <source>
        <dbReference type="ARBA" id="ARBA00000109"/>
    </source>
</evidence>
<sequence>MPPSARVIPKRAIIHAGAAQNRPIRYNAAFSGRAPRPSENAVQRSLNRPNAFALSVCKTSVQKHSGFSLPERKPMKPSPRDAAVRRLQAAIGHTFADPALLDRALTHRSFSSRHNERFEFVGDAILNYTVARMLFDAYPQLPEGRLSRLRANLVNQTVLAETAAALNIGDALLLGAGELKSGGFRRPSILADAMEAVFAAVSFDADFAAAEAVVRRLFAERVANIDCGEKEAKDAKTRLQEALQAQRFALPKYRIDKQEGEGSGAWFTVSCDLGELGFVSTAQAAGRRAAEQEAAKTALEWFAAKYPAAGAKHRRR</sequence>
<feature type="binding site" evidence="9">
    <location>
        <position position="119"/>
    </location>
    <ligand>
        <name>Mg(2+)</name>
        <dbReference type="ChEBI" id="CHEBI:18420"/>
    </ligand>
</feature>
<evidence type="ECO:0000256" key="7">
    <source>
        <dbReference type="ARBA" id="ARBA00022801"/>
    </source>
</evidence>
<keyword evidence="9" id="KW-0819">tRNA processing</keyword>
<evidence type="ECO:0000313" key="13">
    <source>
        <dbReference type="Proteomes" id="UP000004105"/>
    </source>
</evidence>
<keyword evidence="9" id="KW-0479">Metal-binding</keyword>
<dbReference type="PROSITE" id="PS50142">
    <property type="entry name" value="RNASE_3_2"/>
    <property type="match status" value="1"/>
</dbReference>